<dbReference type="InterPro" id="IPR004046">
    <property type="entry name" value="GST_C"/>
</dbReference>
<dbReference type="SUPFAM" id="SSF52833">
    <property type="entry name" value="Thioredoxin-like"/>
    <property type="match status" value="1"/>
</dbReference>
<evidence type="ECO:0008006" key="7">
    <source>
        <dbReference type="Google" id="ProtNLM"/>
    </source>
</evidence>
<dbReference type="PROSITE" id="PS50404">
    <property type="entry name" value="GST_NTER"/>
    <property type="match status" value="1"/>
</dbReference>
<name>A0A9W4JJK2_9EURO</name>
<dbReference type="SFLD" id="SFLDS00019">
    <property type="entry name" value="Glutathione_Transferase_(cytos"/>
    <property type="match status" value="1"/>
</dbReference>
<protein>
    <recommendedName>
        <fullName evidence="7">Glutathione S-transferase</fullName>
    </recommendedName>
</protein>
<dbReference type="InterPro" id="IPR010987">
    <property type="entry name" value="Glutathione-S-Trfase_C-like"/>
</dbReference>
<evidence type="ECO:0000259" key="4">
    <source>
        <dbReference type="PROSITE" id="PS50405"/>
    </source>
</evidence>
<dbReference type="PANTHER" id="PTHR44051">
    <property type="entry name" value="GLUTATHIONE S-TRANSFERASE-RELATED"/>
    <property type="match status" value="1"/>
</dbReference>
<evidence type="ECO:0000256" key="1">
    <source>
        <dbReference type="ARBA" id="ARBA00007409"/>
    </source>
</evidence>
<feature type="domain" description="GST N-terminal" evidence="3">
    <location>
        <begin position="2"/>
        <end position="83"/>
    </location>
</feature>
<reference evidence="5" key="1">
    <citation type="submission" date="2021-07" db="EMBL/GenBank/DDBJ databases">
        <authorList>
            <person name="Branca A.L. A."/>
        </authorList>
    </citation>
    <scope>NUCLEOTIDE SEQUENCE</scope>
</reference>
<evidence type="ECO:0000313" key="6">
    <source>
        <dbReference type="Proteomes" id="UP001152592"/>
    </source>
</evidence>
<dbReference type="SFLD" id="SFLDG01151">
    <property type="entry name" value="Main.2:_Nu-like"/>
    <property type="match status" value="1"/>
</dbReference>
<dbReference type="Gene3D" id="3.40.30.10">
    <property type="entry name" value="Glutaredoxin"/>
    <property type="match status" value="1"/>
</dbReference>
<dbReference type="EMBL" id="CAJVPD010000249">
    <property type="protein sequence ID" value="CAG8395228.1"/>
    <property type="molecule type" value="Genomic_DNA"/>
</dbReference>
<sequence>MLPITLYSHPYGPNPWKVAIILEELQLPYKTEFVNFANVKKEPFTKLNPNGRLPAIEDPNTGVKLFESGAIVEYLVDTYDVDHTIQYTEIQQKYQVKAWLHLQMSGQGPYYGQAGWFTRFAPEKIPLAIERYGNEIRRVTFVLDSVLKDQEWLVGDKCTYADLAFMPWQRWATRYATSPETLDEDFPHAAAWFKRLSDRTSVQKAFADQDLAIEKAEREQTGI</sequence>
<dbReference type="InterPro" id="IPR036282">
    <property type="entry name" value="Glutathione-S-Trfase_C_sf"/>
</dbReference>
<organism evidence="5 6">
    <name type="scientific">Penicillium salamii</name>
    <dbReference type="NCBI Taxonomy" id="1612424"/>
    <lineage>
        <taxon>Eukaryota</taxon>
        <taxon>Fungi</taxon>
        <taxon>Dikarya</taxon>
        <taxon>Ascomycota</taxon>
        <taxon>Pezizomycotina</taxon>
        <taxon>Eurotiomycetes</taxon>
        <taxon>Eurotiomycetidae</taxon>
        <taxon>Eurotiales</taxon>
        <taxon>Aspergillaceae</taxon>
        <taxon>Penicillium</taxon>
    </lineage>
</organism>
<dbReference type="SUPFAM" id="SSF47616">
    <property type="entry name" value="GST C-terminal domain-like"/>
    <property type="match status" value="1"/>
</dbReference>
<dbReference type="InterPro" id="IPR040079">
    <property type="entry name" value="Glutathione_S-Trfase"/>
</dbReference>
<dbReference type="Pfam" id="PF00043">
    <property type="entry name" value="GST_C"/>
    <property type="match status" value="1"/>
</dbReference>
<feature type="domain" description="GST C-terminal" evidence="4">
    <location>
        <begin position="89"/>
        <end position="223"/>
    </location>
</feature>
<accession>A0A9W4JJK2</accession>
<proteinExistence type="inferred from homology"/>
<dbReference type="PANTHER" id="PTHR44051:SF3">
    <property type="entry name" value="TRANSCRIPTIONAL REGULATOR URE2"/>
    <property type="match status" value="1"/>
</dbReference>
<dbReference type="AlphaFoldDB" id="A0A9W4JJK2"/>
<dbReference type="Proteomes" id="UP001152592">
    <property type="component" value="Unassembled WGS sequence"/>
</dbReference>
<dbReference type="Pfam" id="PF02798">
    <property type="entry name" value="GST_N"/>
    <property type="match status" value="1"/>
</dbReference>
<dbReference type="PROSITE" id="PS50405">
    <property type="entry name" value="GST_CTER"/>
    <property type="match status" value="1"/>
</dbReference>
<dbReference type="Gene3D" id="1.20.1050.10">
    <property type="match status" value="1"/>
</dbReference>
<dbReference type="InterPro" id="IPR036249">
    <property type="entry name" value="Thioredoxin-like_sf"/>
</dbReference>
<dbReference type="OrthoDB" id="3900342at2759"/>
<dbReference type="SFLD" id="SFLDG00358">
    <property type="entry name" value="Main_(cytGST)"/>
    <property type="match status" value="1"/>
</dbReference>
<comment type="similarity">
    <text evidence="1 2">Belongs to the GST superfamily.</text>
</comment>
<evidence type="ECO:0000259" key="3">
    <source>
        <dbReference type="PROSITE" id="PS50404"/>
    </source>
</evidence>
<gene>
    <name evidence="5" type="ORF">PSALAMII_LOCUS7078</name>
</gene>
<evidence type="ECO:0000256" key="2">
    <source>
        <dbReference type="RuleBase" id="RU003494"/>
    </source>
</evidence>
<dbReference type="InterPro" id="IPR004045">
    <property type="entry name" value="Glutathione_S-Trfase_N"/>
</dbReference>
<evidence type="ECO:0000313" key="5">
    <source>
        <dbReference type="EMBL" id="CAG8395228.1"/>
    </source>
</evidence>
<dbReference type="CDD" id="cd03048">
    <property type="entry name" value="GST_N_Ure2p_like"/>
    <property type="match status" value="1"/>
</dbReference>
<comment type="caution">
    <text evidence="5">The sequence shown here is derived from an EMBL/GenBank/DDBJ whole genome shotgun (WGS) entry which is preliminary data.</text>
</comment>